<protein>
    <recommendedName>
        <fullName evidence="1">AAA+ ATPase domain-containing protein</fullName>
    </recommendedName>
</protein>
<proteinExistence type="predicted"/>
<dbReference type="RefSeq" id="WP_073168113.1">
    <property type="nucleotide sequence ID" value="NZ_FQZE01000009.1"/>
</dbReference>
<feature type="domain" description="AAA+ ATPase" evidence="1">
    <location>
        <begin position="31"/>
        <end position="156"/>
    </location>
</feature>
<dbReference type="SMART" id="SM00382">
    <property type="entry name" value="AAA"/>
    <property type="match status" value="1"/>
</dbReference>
<dbReference type="Pfam" id="PF13635">
    <property type="entry name" value="DUF4143"/>
    <property type="match status" value="1"/>
</dbReference>
<dbReference type="InterPro" id="IPR003593">
    <property type="entry name" value="AAA+_ATPase"/>
</dbReference>
<evidence type="ECO:0000313" key="3">
    <source>
        <dbReference type="Proteomes" id="UP000184050"/>
    </source>
</evidence>
<dbReference type="Pfam" id="PF13173">
    <property type="entry name" value="AAA_14"/>
    <property type="match status" value="1"/>
</dbReference>
<dbReference type="InterPro" id="IPR041682">
    <property type="entry name" value="AAA_14"/>
</dbReference>
<dbReference type="InterPro" id="IPR025420">
    <property type="entry name" value="DUF4143"/>
</dbReference>
<gene>
    <name evidence="2" type="ORF">SAMN05444280_10992</name>
</gene>
<dbReference type="InterPro" id="IPR027417">
    <property type="entry name" value="P-loop_NTPase"/>
</dbReference>
<organism evidence="2 3">
    <name type="scientific">Tangfeifania diversioriginum</name>
    <dbReference type="NCBI Taxonomy" id="1168035"/>
    <lineage>
        <taxon>Bacteria</taxon>
        <taxon>Pseudomonadati</taxon>
        <taxon>Bacteroidota</taxon>
        <taxon>Bacteroidia</taxon>
        <taxon>Marinilabiliales</taxon>
        <taxon>Prolixibacteraceae</taxon>
        <taxon>Tangfeifania</taxon>
    </lineage>
</organism>
<dbReference type="OrthoDB" id="9801840at2"/>
<reference evidence="2 3" key="1">
    <citation type="submission" date="2016-11" db="EMBL/GenBank/DDBJ databases">
        <authorList>
            <person name="Jaros S."/>
            <person name="Januszkiewicz K."/>
            <person name="Wedrychowicz H."/>
        </authorList>
    </citation>
    <scope>NUCLEOTIDE SEQUENCE [LARGE SCALE GENOMIC DNA]</scope>
    <source>
        <strain evidence="2 3">DSM 27063</strain>
    </source>
</reference>
<accession>A0A1M6FV87</accession>
<dbReference type="Gene3D" id="3.40.50.300">
    <property type="entry name" value="P-loop containing nucleotide triphosphate hydrolases"/>
    <property type="match status" value="1"/>
</dbReference>
<evidence type="ECO:0000313" key="2">
    <source>
        <dbReference type="EMBL" id="SHJ01616.1"/>
    </source>
</evidence>
<keyword evidence="3" id="KW-1185">Reference proteome</keyword>
<dbReference type="PANTHER" id="PTHR33295:SF18">
    <property type="entry name" value="AAA+ ATPASE DOMAIN-CONTAINING PROTEIN"/>
    <property type="match status" value="1"/>
</dbReference>
<name>A0A1M6FV87_9BACT</name>
<dbReference type="PANTHER" id="PTHR33295">
    <property type="entry name" value="ATPASE"/>
    <property type="match status" value="1"/>
</dbReference>
<dbReference type="AlphaFoldDB" id="A0A1M6FV87"/>
<sequence length="419" mass="49856">MDKEIIKQIIIENQEFIKDVNLYERDNKLEKQGNYVLIGARRAGKTYTMLKYIKDTLSEGTDLSQILYINFEDERLIELKTNDLNQIIEAFRELFNDKPLIFLDEIQNIHGWEKFARRLADQNYQVFITGSNAQMLSREIATILGGRFQIYEVFPLSFEEYLKMNQLIPEKNWEYSSQRFEIRKLFETYFYFGGFPEINKFDEKKLWLRNLYSKIFFGDIITRYKIRNDFALKILVKKLAESVHDEITFTRIRNIIQSLGIKIGTATIIEYLSHLHESWLVFKIENYFAKITEKETSGKYYFIDNGILSLFLLNPETILLENIVALQLKRTYGNDFYFLKKNYEVDFYVPEEKLMLQVSYKLTKPETENREINAMQALSETVETRSMVIITLDIEKKVDSGKNKISFIPVWKWLLNFSN</sequence>
<dbReference type="STRING" id="1168035.SAMN05444280_10992"/>
<dbReference type="SUPFAM" id="SSF52540">
    <property type="entry name" value="P-loop containing nucleoside triphosphate hydrolases"/>
    <property type="match status" value="1"/>
</dbReference>
<evidence type="ECO:0000259" key="1">
    <source>
        <dbReference type="SMART" id="SM00382"/>
    </source>
</evidence>
<dbReference type="EMBL" id="FQZE01000009">
    <property type="protein sequence ID" value="SHJ01616.1"/>
    <property type="molecule type" value="Genomic_DNA"/>
</dbReference>
<dbReference type="Proteomes" id="UP000184050">
    <property type="component" value="Unassembled WGS sequence"/>
</dbReference>